<gene>
    <name evidence="2" type="ORF">SPARVUS_LOCUS12654263</name>
</gene>
<dbReference type="EMBL" id="CATNWA010017337">
    <property type="protein sequence ID" value="CAI9599696.1"/>
    <property type="molecule type" value="Genomic_DNA"/>
</dbReference>
<keyword evidence="1" id="KW-0732">Signal</keyword>
<feature type="chain" id="PRO_5046459277" evidence="1">
    <location>
        <begin position="22"/>
        <end position="83"/>
    </location>
</feature>
<dbReference type="Proteomes" id="UP001162483">
    <property type="component" value="Unassembled WGS sequence"/>
</dbReference>
<feature type="non-terminal residue" evidence="2">
    <location>
        <position position="83"/>
    </location>
</feature>
<proteinExistence type="predicted"/>
<sequence length="83" mass="8655">STYSCWLSVVTLSATTVPSSASNQCRSAVLPISALRQCHPLVTPNSVAQQCPSSCPSVLPIHATSSVPISPAYQCSLINAHQC</sequence>
<feature type="non-terminal residue" evidence="2">
    <location>
        <position position="1"/>
    </location>
</feature>
<evidence type="ECO:0000256" key="1">
    <source>
        <dbReference type="SAM" id="SignalP"/>
    </source>
</evidence>
<evidence type="ECO:0000313" key="3">
    <source>
        <dbReference type="Proteomes" id="UP001162483"/>
    </source>
</evidence>
<organism evidence="2 3">
    <name type="scientific">Staurois parvus</name>
    <dbReference type="NCBI Taxonomy" id="386267"/>
    <lineage>
        <taxon>Eukaryota</taxon>
        <taxon>Metazoa</taxon>
        <taxon>Chordata</taxon>
        <taxon>Craniata</taxon>
        <taxon>Vertebrata</taxon>
        <taxon>Euteleostomi</taxon>
        <taxon>Amphibia</taxon>
        <taxon>Batrachia</taxon>
        <taxon>Anura</taxon>
        <taxon>Neobatrachia</taxon>
        <taxon>Ranoidea</taxon>
        <taxon>Ranidae</taxon>
        <taxon>Staurois</taxon>
    </lineage>
</organism>
<reference evidence="2" key="1">
    <citation type="submission" date="2023-05" db="EMBL/GenBank/DDBJ databases">
        <authorList>
            <person name="Stuckert A."/>
        </authorList>
    </citation>
    <scope>NUCLEOTIDE SEQUENCE</scope>
</reference>
<name>A0ABN9FRJ5_9NEOB</name>
<comment type="caution">
    <text evidence="2">The sequence shown here is derived from an EMBL/GenBank/DDBJ whole genome shotgun (WGS) entry which is preliminary data.</text>
</comment>
<feature type="signal peptide" evidence="1">
    <location>
        <begin position="1"/>
        <end position="21"/>
    </location>
</feature>
<protein>
    <submittedName>
        <fullName evidence="2">Uncharacterized protein</fullName>
    </submittedName>
</protein>
<evidence type="ECO:0000313" key="2">
    <source>
        <dbReference type="EMBL" id="CAI9599696.1"/>
    </source>
</evidence>
<keyword evidence="3" id="KW-1185">Reference proteome</keyword>
<accession>A0ABN9FRJ5</accession>